<name>A0ACA9L472_9GLOM</name>
<protein>
    <submittedName>
        <fullName evidence="1">10709_t:CDS:1</fullName>
    </submittedName>
</protein>
<evidence type="ECO:0000313" key="2">
    <source>
        <dbReference type="Proteomes" id="UP000789366"/>
    </source>
</evidence>
<evidence type="ECO:0000313" key="1">
    <source>
        <dbReference type="EMBL" id="CAG8506337.1"/>
    </source>
</evidence>
<organism evidence="1 2">
    <name type="scientific">Cetraspora pellucida</name>
    <dbReference type="NCBI Taxonomy" id="1433469"/>
    <lineage>
        <taxon>Eukaryota</taxon>
        <taxon>Fungi</taxon>
        <taxon>Fungi incertae sedis</taxon>
        <taxon>Mucoromycota</taxon>
        <taxon>Glomeromycotina</taxon>
        <taxon>Glomeromycetes</taxon>
        <taxon>Diversisporales</taxon>
        <taxon>Gigasporaceae</taxon>
        <taxon>Cetraspora</taxon>
    </lineage>
</organism>
<reference evidence="1" key="1">
    <citation type="submission" date="2021-06" db="EMBL/GenBank/DDBJ databases">
        <authorList>
            <person name="Kallberg Y."/>
            <person name="Tangrot J."/>
            <person name="Rosling A."/>
        </authorList>
    </citation>
    <scope>NUCLEOTIDE SEQUENCE</scope>
    <source>
        <strain evidence="1">28 12/20/2015</strain>
    </source>
</reference>
<keyword evidence="2" id="KW-1185">Reference proteome</keyword>
<dbReference type="Proteomes" id="UP000789366">
    <property type="component" value="Unassembled WGS sequence"/>
</dbReference>
<comment type="caution">
    <text evidence="1">The sequence shown here is derived from an EMBL/GenBank/DDBJ whole genome shotgun (WGS) entry which is preliminary data.</text>
</comment>
<sequence length="102" mass="11887">MVNPSTTNPENLLPRFTWCSFCAEIKDTKFYQQYQEIEQEYNTWSQNTPYQIHCTATTTSKMIDTKQITQLLASKDLELNLANLNTQEEPEQTQAQIQIPPK</sequence>
<proteinExistence type="predicted"/>
<gene>
    <name evidence="1" type="ORF">SPELUC_LOCUS3261</name>
</gene>
<dbReference type="EMBL" id="CAJVPW010002433">
    <property type="protein sequence ID" value="CAG8506337.1"/>
    <property type="molecule type" value="Genomic_DNA"/>
</dbReference>
<accession>A0ACA9L472</accession>